<keyword evidence="2" id="KW-1185">Reference proteome</keyword>
<comment type="caution">
    <text evidence="1">The sequence shown here is derived from an EMBL/GenBank/DDBJ whole genome shotgun (WGS) entry which is preliminary data.</text>
</comment>
<dbReference type="EMBL" id="CAKAEH010001781">
    <property type="protein sequence ID" value="CAG9539396.1"/>
    <property type="molecule type" value="Genomic_DNA"/>
</dbReference>
<evidence type="ECO:0000313" key="2">
    <source>
        <dbReference type="Proteomes" id="UP000746747"/>
    </source>
</evidence>
<dbReference type="OrthoDB" id="5862210at2759"/>
<organism evidence="1 2">
    <name type="scientific">Cercopithifilaria johnstoni</name>
    <dbReference type="NCBI Taxonomy" id="2874296"/>
    <lineage>
        <taxon>Eukaryota</taxon>
        <taxon>Metazoa</taxon>
        <taxon>Ecdysozoa</taxon>
        <taxon>Nematoda</taxon>
        <taxon>Chromadorea</taxon>
        <taxon>Rhabditida</taxon>
        <taxon>Spirurina</taxon>
        <taxon>Spiruromorpha</taxon>
        <taxon>Filarioidea</taxon>
        <taxon>Onchocercidae</taxon>
        <taxon>Cercopithifilaria</taxon>
    </lineage>
</organism>
<name>A0A8J2MCQ9_9BILA</name>
<accession>A0A8J2MCQ9</accession>
<proteinExistence type="predicted"/>
<sequence>MEYPGWAGFYQPNVPFAPVSVPLISSRRNTAPPMSMSSWLLSQGFLLSPLPSILPNNYMFQPVQSNGEHFRRRRSSRIRELSPIWLLPQRTSQSFVPVNNNLQSAGKIVRFHTNQYENRRQINLLLVSVVNADPTGGSKIVTRRRQDGHLDVRIIYSREFIVAASASPYALLPPANFRQMVLEMMDIIAKFPKSYYNSIRTDNASGSSD</sequence>
<protein>
    <submittedName>
        <fullName evidence="1">Uncharacterized protein</fullName>
    </submittedName>
</protein>
<gene>
    <name evidence="1" type="ORF">CJOHNSTONI_LOCUS8999</name>
</gene>
<evidence type="ECO:0000313" key="1">
    <source>
        <dbReference type="EMBL" id="CAG9539396.1"/>
    </source>
</evidence>
<dbReference type="AlphaFoldDB" id="A0A8J2MCQ9"/>
<reference evidence="1" key="1">
    <citation type="submission" date="2021-09" db="EMBL/GenBank/DDBJ databases">
        <authorList>
            <consortium name="Pathogen Informatics"/>
        </authorList>
    </citation>
    <scope>NUCLEOTIDE SEQUENCE</scope>
</reference>
<dbReference type="Proteomes" id="UP000746747">
    <property type="component" value="Unassembled WGS sequence"/>
</dbReference>